<reference evidence="1 2" key="1">
    <citation type="submission" date="2024-09" db="EMBL/GenBank/DDBJ databases">
        <authorList>
            <person name="Sun Q."/>
            <person name="Mori K."/>
        </authorList>
    </citation>
    <scope>NUCLEOTIDE SEQUENCE [LARGE SCALE GENOMIC DNA]</scope>
    <source>
        <strain evidence="1 2">JCM 13503</strain>
    </source>
</reference>
<proteinExistence type="predicted"/>
<dbReference type="Gene3D" id="3.40.50.1820">
    <property type="entry name" value="alpha/beta hydrolase"/>
    <property type="match status" value="1"/>
</dbReference>
<comment type="caution">
    <text evidence="1">The sequence shown here is derived from an EMBL/GenBank/DDBJ whole genome shotgun (WGS) entry which is preliminary data.</text>
</comment>
<gene>
    <name evidence="1" type="ORF">ACFFLM_24510</name>
</gene>
<accession>A0ABV6B5S9</accession>
<dbReference type="InterPro" id="IPR029058">
    <property type="entry name" value="AB_hydrolase_fold"/>
</dbReference>
<organism evidence="1 2">
    <name type="scientific">Deinococcus oregonensis</name>
    <dbReference type="NCBI Taxonomy" id="1805970"/>
    <lineage>
        <taxon>Bacteria</taxon>
        <taxon>Thermotogati</taxon>
        <taxon>Deinococcota</taxon>
        <taxon>Deinococci</taxon>
        <taxon>Deinococcales</taxon>
        <taxon>Deinococcaceae</taxon>
        <taxon>Deinococcus</taxon>
    </lineage>
</organism>
<protein>
    <recommendedName>
        <fullName evidence="3">Fungal lipase-like domain-containing protein</fullName>
    </recommendedName>
</protein>
<evidence type="ECO:0000313" key="1">
    <source>
        <dbReference type="EMBL" id="MFB9995117.1"/>
    </source>
</evidence>
<dbReference type="SUPFAM" id="SSF53474">
    <property type="entry name" value="alpha/beta-Hydrolases"/>
    <property type="match status" value="1"/>
</dbReference>
<evidence type="ECO:0000313" key="2">
    <source>
        <dbReference type="Proteomes" id="UP001589733"/>
    </source>
</evidence>
<dbReference type="RefSeq" id="WP_380016738.1">
    <property type="nucleotide sequence ID" value="NZ_JBHLYR010000081.1"/>
</dbReference>
<dbReference type="Proteomes" id="UP001589733">
    <property type="component" value="Unassembled WGS sequence"/>
</dbReference>
<name>A0ABV6B5S9_9DEIO</name>
<dbReference type="EMBL" id="JBHLYR010000081">
    <property type="protein sequence ID" value="MFB9995117.1"/>
    <property type="molecule type" value="Genomic_DNA"/>
</dbReference>
<keyword evidence="2" id="KW-1185">Reference proteome</keyword>
<sequence>MTLFDHQKKEINGSAPLRTVTPLLPVQSPVTLLKNLVMVVPQSVKGGTPEQLNSTLDLLKGLQHSWDLPKVAKEYLQQTGRSLLNDLLDVFEPWIDVRRDVAFILQGLMPSLTWQAFLEQVAYGVAYAQEDDLSDAKGGGEDTNMKSLIRAAGFQPGPLIRGRWGLQFRSLKPMPSALKQVHIVAFRGTEGVKPPWKNPLDPEAREGMVDTWIGDLTSMGAGYPQFMTNEPLIRRHMGANKHSAVTGHSLGGGLAQIVTAKLPDLVTECVTFNAPGIKEEDAESLKKQKIPTTHHRTTFDVVPMGNSEAAPGTIYTYDRLTPTRNQTGWSRDENLAVTHNHMPINGLLNYEQADHLTPLQQKMRKTGVNGPAAADQRDQAVSALVSVKSTEQDGVIHGGEVALSNYATYKTFAANLGYNLLVEYAQTRIATMDPVKLNAASLDERLQQLQAELLGCRELPVSAQAAALFSQMKLSGYAAKSKHINFKQGYEVKLRSEDRQASARQVPDLWRAWWPGGLK</sequence>
<evidence type="ECO:0008006" key="3">
    <source>
        <dbReference type="Google" id="ProtNLM"/>
    </source>
</evidence>
<dbReference type="Pfam" id="PF26363">
    <property type="entry name" value="Phospholipase-like"/>
    <property type="match status" value="1"/>
</dbReference>